<organism evidence="2 3">
    <name type="scientific">Agromyces tardus</name>
    <dbReference type="NCBI Taxonomy" id="2583849"/>
    <lineage>
        <taxon>Bacteria</taxon>
        <taxon>Bacillati</taxon>
        <taxon>Actinomycetota</taxon>
        <taxon>Actinomycetes</taxon>
        <taxon>Micrococcales</taxon>
        <taxon>Microbacteriaceae</taxon>
        <taxon>Agromyces</taxon>
    </lineage>
</organism>
<protein>
    <recommendedName>
        <fullName evidence="4">DUF4345 domain-containing protein</fullName>
    </recommendedName>
</protein>
<feature type="transmembrane region" description="Helical" evidence="1">
    <location>
        <begin position="104"/>
        <end position="122"/>
    </location>
</feature>
<name>A0A3M8APT3_9MICO</name>
<feature type="transmembrane region" description="Helical" evidence="1">
    <location>
        <begin position="49"/>
        <end position="66"/>
    </location>
</feature>
<dbReference type="AlphaFoldDB" id="A0A3M8APT3"/>
<keyword evidence="3" id="KW-1185">Reference proteome</keyword>
<proteinExistence type="predicted"/>
<keyword evidence="1" id="KW-0472">Membrane</keyword>
<feature type="transmembrane region" description="Helical" evidence="1">
    <location>
        <begin position="73"/>
        <end position="92"/>
    </location>
</feature>
<evidence type="ECO:0000313" key="3">
    <source>
        <dbReference type="Proteomes" id="UP000275048"/>
    </source>
</evidence>
<evidence type="ECO:0000256" key="1">
    <source>
        <dbReference type="SAM" id="Phobius"/>
    </source>
</evidence>
<dbReference type="OrthoDB" id="74134at2"/>
<dbReference type="Proteomes" id="UP000275048">
    <property type="component" value="Unassembled WGS sequence"/>
</dbReference>
<gene>
    <name evidence="2" type="ORF">EDM22_01615</name>
</gene>
<reference evidence="2 3" key="1">
    <citation type="submission" date="2018-10" db="EMBL/GenBank/DDBJ databases">
        <title>Isolation, diversity and antibacterial activity of antinobacteria from the wheat rhizosphere soil.</title>
        <authorList>
            <person name="Sun T."/>
        </authorList>
    </citation>
    <scope>NUCLEOTIDE SEQUENCE [LARGE SCALE GENOMIC DNA]</scope>
    <source>
        <strain evidence="2 3">SJ-23</strain>
    </source>
</reference>
<dbReference type="EMBL" id="RHHB01000001">
    <property type="protein sequence ID" value="RNB52525.1"/>
    <property type="molecule type" value="Genomic_DNA"/>
</dbReference>
<keyword evidence="1" id="KW-0812">Transmembrane</keyword>
<comment type="caution">
    <text evidence="2">The sequence shown here is derived from an EMBL/GenBank/DDBJ whole genome shotgun (WGS) entry which is preliminary data.</text>
</comment>
<evidence type="ECO:0000313" key="2">
    <source>
        <dbReference type="EMBL" id="RNB52525.1"/>
    </source>
</evidence>
<sequence length="145" mass="15271">MLWILNAIGALVGVWALLLPHEFHASFPGLGFGAWVAADGPFNEHLLRDVGALYLALVGAGIVAALNRRADAGVAVGVAWLVFSVPHLAYHAAHLQGLPPLDAIGQPIALAATIVLAVPLVVPPRSRSNRTASIRTTQPEQETIR</sequence>
<keyword evidence="1" id="KW-1133">Transmembrane helix</keyword>
<accession>A0A3M8APT3</accession>
<evidence type="ECO:0008006" key="4">
    <source>
        <dbReference type="Google" id="ProtNLM"/>
    </source>
</evidence>